<dbReference type="SUPFAM" id="SSF51735">
    <property type="entry name" value="NAD(P)-binding Rossmann-fold domains"/>
    <property type="match status" value="1"/>
</dbReference>
<dbReference type="CDD" id="cd08267">
    <property type="entry name" value="MDR1"/>
    <property type="match status" value="1"/>
</dbReference>
<dbReference type="Gene3D" id="3.90.180.10">
    <property type="entry name" value="Medium-chain alcohol dehydrogenases, catalytic domain"/>
    <property type="match status" value="1"/>
</dbReference>
<dbReference type="PANTHER" id="PTHR11695">
    <property type="entry name" value="ALCOHOL DEHYDROGENASE RELATED"/>
    <property type="match status" value="1"/>
</dbReference>
<organism evidence="2 3">
    <name type="scientific">Chitinophaga pollutisoli</name>
    <dbReference type="NCBI Taxonomy" id="3133966"/>
    <lineage>
        <taxon>Bacteria</taxon>
        <taxon>Pseudomonadati</taxon>
        <taxon>Bacteroidota</taxon>
        <taxon>Chitinophagia</taxon>
        <taxon>Chitinophagales</taxon>
        <taxon>Chitinophagaceae</taxon>
        <taxon>Chitinophaga</taxon>
    </lineage>
</organism>
<protein>
    <submittedName>
        <fullName evidence="2">NAD(P)-dependent alcohol dehydrogenase</fullName>
    </submittedName>
</protein>
<feature type="domain" description="Enoyl reductase (ER)" evidence="1">
    <location>
        <begin position="10"/>
        <end position="321"/>
    </location>
</feature>
<dbReference type="PROSITE" id="PS01162">
    <property type="entry name" value="QOR_ZETA_CRYSTAL"/>
    <property type="match status" value="1"/>
</dbReference>
<evidence type="ECO:0000259" key="1">
    <source>
        <dbReference type="SMART" id="SM00829"/>
    </source>
</evidence>
<accession>A0ABZ2YNI6</accession>
<dbReference type="InterPro" id="IPR013154">
    <property type="entry name" value="ADH-like_N"/>
</dbReference>
<dbReference type="InterPro" id="IPR011032">
    <property type="entry name" value="GroES-like_sf"/>
</dbReference>
<dbReference type="Proteomes" id="UP001485459">
    <property type="component" value="Chromosome"/>
</dbReference>
<dbReference type="Pfam" id="PF13602">
    <property type="entry name" value="ADH_zinc_N_2"/>
    <property type="match status" value="1"/>
</dbReference>
<dbReference type="InterPro" id="IPR002364">
    <property type="entry name" value="Quin_OxRdtase/zeta-crystal_CS"/>
</dbReference>
<dbReference type="Gene3D" id="3.40.50.720">
    <property type="entry name" value="NAD(P)-binding Rossmann-like Domain"/>
    <property type="match status" value="1"/>
</dbReference>
<reference evidence="3" key="1">
    <citation type="submission" date="2024-03" db="EMBL/GenBank/DDBJ databases">
        <title>Chitinophaga horti sp. nov., isolated from garden soil.</title>
        <authorList>
            <person name="Lee D.S."/>
            <person name="Han D.M."/>
            <person name="Baek J.H."/>
            <person name="Choi D.G."/>
            <person name="Jeon J.H."/>
            <person name="Jeon C.O."/>
        </authorList>
    </citation>
    <scope>NUCLEOTIDE SEQUENCE [LARGE SCALE GENOMIC DNA]</scope>
    <source>
        <strain evidence="3">GPA1</strain>
    </source>
</reference>
<evidence type="ECO:0000313" key="2">
    <source>
        <dbReference type="EMBL" id="WZN40745.1"/>
    </source>
</evidence>
<gene>
    <name evidence="2" type="ORF">WJU16_22540</name>
</gene>
<dbReference type="InterPro" id="IPR050700">
    <property type="entry name" value="YIM1/Zinc_Alcohol_DH_Fams"/>
</dbReference>
<keyword evidence="3" id="KW-1185">Reference proteome</keyword>
<dbReference type="Pfam" id="PF08240">
    <property type="entry name" value="ADH_N"/>
    <property type="match status" value="1"/>
</dbReference>
<sequence length="324" mass="35202">MKAIVYRQYGSPDQLQLQDIPIPVPQDDEVLVKIQAASINSWDWDLVIGKQLLLRLIGGLRKPRHVVLGADIAGRVEAVGKNVRFFQPGDEVFGDIAESGFGGFAEYVVTKEKLLARKSPAMTFTQAAALPQAGLLALQGLRHFGRVMPGQRILINGAGGGVGTLALQLAKSAGAEVTCVDLASKFDMLRGLGADHCIDYTVLDYTRTGEQYDKVLDVIAHRKVADYKRALRPGGTFTMIGGSMGWLLFQMMVLAPLIPAGSGRKLGIMGYRPKREDLDLLTQLFEAGQLQPVIDREYPLADTADAFRYFGTGKVMGKVVIATP</sequence>
<dbReference type="InterPro" id="IPR036291">
    <property type="entry name" value="NAD(P)-bd_dom_sf"/>
</dbReference>
<name>A0ABZ2YNI6_9BACT</name>
<proteinExistence type="predicted"/>
<dbReference type="SUPFAM" id="SSF50129">
    <property type="entry name" value="GroES-like"/>
    <property type="match status" value="1"/>
</dbReference>
<evidence type="ECO:0000313" key="3">
    <source>
        <dbReference type="Proteomes" id="UP001485459"/>
    </source>
</evidence>
<dbReference type="PANTHER" id="PTHR11695:SF648">
    <property type="entry name" value="ZINC-BINDING OXIDOREDUCTASE"/>
    <property type="match status" value="1"/>
</dbReference>
<dbReference type="RefSeq" id="WP_341835610.1">
    <property type="nucleotide sequence ID" value="NZ_CP149822.1"/>
</dbReference>
<dbReference type="InterPro" id="IPR020843">
    <property type="entry name" value="ER"/>
</dbReference>
<dbReference type="SMART" id="SM00829">
    <property type="entry name" value="PKS_ER"/>
    <property type="match status" value="1"/>
</dbReference>
<dbReference type="EMBL" id="CP149822">
    <property type="protein sequence ID" value="WZN40745.1"/>
    <property type="molecule type" value="Genomic_DNA"/>
</dbReference>